<reference evidence="1" key="1">
    <citation type="journal article" date="2020" name="Nature">
        <title>Giant virus diversity and host interactions through global metagenomics.</title>
        <authorList>
            <person name="Schulz F."/>
            <person name="Roux S."/>
            <person name="Paez-Espino D."/>
            <person name="Jungbluth S."/>
            <person name="Walsh D.A."/>
            <person name="Denef V.J."/>
            <person name="McMahon K.D."/>
            <person name="Konstantinidis K.T."/>
            <person name="Eloe-Fadrosh E.A."/>
            <person name="Kyrpides N.C."/>
            <person name="Woyke T."/>
        </authorList>
    </citation>
    <scope>NUCLEOTIDE SEQUENCE</scope>
    <source>
        <strain evidence="1">GVMAG-M-3300018416-45</strain>
    </source>
</reference>
<sequence>MLKILVIFLIFIVGYVTISKCMSERSGFSIESSPKFKRGFGRSIGTGIVQYSRSLQTKLNQIVQNSRIKVKSLI</sequence>
<protein>
    <submittedName>
        <fullName evidence="1">Uncharacterized protein</fullName>
    </submittedName>
</protein>
<dbReference type="AlphaFoldDB" id="A0A6C0BS64"/>
<name>A0A6C0BS64_9ZZZZ</name>
<organism evidence="1">
    <name type="scientific">viral metagenome</name>
    <dbReference type="NCBI Taxonomy" id="1070528"/>
    <lineage>
        <taxon>unclassified sequences</taxon>
        <taxon>metagenomes</taxon>
        <taxon>organismal metagenomes</taxon>
    </lineage>
</organism>
<dbReference type="EMBL" id="MN739225">
    <property type="protein sequence ID" value="QHS94464.1"/>
    <property type="molecule type" value="Genomic_DNA"/>
</dbReference>
<accession>A0A6C0BS64</accession>
<evidence type="ECO:0000313" key="1">
    <source>
        <dbReference type="EMBL" id="QHS94464.1"/>
    </source>
</evidence>
<proteinExistence type="predicted"/>